<dbReference type="Gene3D" id="1.10.238.160">
    <property type="match status" value="1"/>
</dbReference>
<dbReference type="PANTHER" id="PTHR36154">
    <property type="entry name" value="DNA-BINDING TRANSCRIPTIONAL ACTIVATOR ALPA"/>
    <property type="match status" value="1"/>
</dbReference>
<dbReference type="GO" id="GO:0003677">
    <property type="term" value="F:DNA binding"/>
    <property type="evidence" value="ECO:0007669"/>
    <property type="project" value="UniProtKB-KW"/>
</dbReference>
<evidence type="ECO:0000313" key="2">
    <source>
        <dbReference type="Proteomes" id="UP000094638"/>
    </source>
</evidence>
<dbReference type="RefSeq" id="WP_017100828.1">
    <property type="nucleotide sequence ID" value="NZ_AJZO02000138.1"/>
</dbReference>
<dbReference type="Proteomes" id="UP000094638">
    <property type="component" value="Unassembled WGS sequence"/>
</dbReference>
<organism evidence="1 2">
    <name type="scientific">Vibrio tasmaniensis 1F-267</name>
    <dbReference type="NCBI Taxonomy" id="1191324"/>
    <lineage>
        <taxon>Bacteria</taxon>
        <taxon>Pseudomonadati</taxon>
        <taxon>Pseudomonadota</taxon>
        <taxon>Gammaproteobacteria</taxon>
        <taxon>Vibrionales</taxon>
        <taxon>Vibrionaceae</taxon>
        <taxon>Vibrio</taxon>
    </lineage>
</organism>
<reference evidence="1 2" key="1">
    <citation type="journal article" date="2012" name="Science">
        <title>Ecological populations of bacteria act as socially cohesive units of antibiotic production and resistance.</title>
        <authorList>
            <person name="Cordero O.X."/>
            <person name="Wildschutte H."/>
            <person name="Kirkup B."/>
            <person name="Proehl S."/>
            <person name="Ngo L."/>
            <person name="Hussain F."/>
            <person name="Le Roux F."/>
            <person name="Mincer T."/>
            <person name="Polz M.F."/>
        </authorList>
    </citation>
    <scope>NUCLEOTIDE SEQUENCE [LARGE SCALE GENOMIC DNA]</scope>
    <source>
        <strain evidence="1 2">1F-267</strain>
    </source>
</reference>
<protein>
    <submittedName>
        <fullName evidence="1">DNA-binding protein</fullName>
    </submittedName>
</protein>
<accession>A0ABX3B729</accession>
<name>A0ABX3B729_9VIBR</name>
<keyword evidence="1" id="KW-0238">DNA-binding</keyword>
<sequence>MEIIQSRSDRFLRLNDVMETTTLCRSSIYNLIKAGDFPSNYTIMGKRKAWLESEVQAWLLARVSASCLR</sequence>
<gene>
    <name evidence="1" type="ORF">A163_05140</name>
</gene>
<dbReference type="InterPro" id="IPR052931">
    <property type="entry name" value="Prophage_regulatory_activator"/>
</dbReference>
<comment type="caution">
    <text evidence="1">The sequence shown here is derived from an EMBL/GenBank/DDBJ whole genome shotgun (WGS) entry which is preliminary data.</text>
</comment>
<proteinExistence type="predicted"/>
<evidence type="ECO:0000313" key="1">
    <source>
        <dbReference type="EMBL" id="OEF50058.1"/>
    </source>
</evidence>
<dbReference type="EMBL" id="AJZO02000138">
    <property type="protein sequence ID" value="OEF50058.1"/>
    <property type="molecule type" value="Genomic_DNA"/>
</dbReference>
<keyword evidence="2" id="KW-1185">Reference proteome</keyword>
<dbReference type="InterPro" id="IPR010260">
    <property type="entry name" value="AlpA"/>
</dbReference>
<dbReference type="Pfam" id="PF05930">
    <property type="entry name" value="Phage_AlpA"/>
    <property type="match status" value="1"/>
</dbReference>
<dbReference type="PANTHER" id="PTHR36154:SF1">
    <property type="entry name" value="DNA-BINDING TRANSCRIPTIONAL ACTIVATOR ALPA"/>
    <property type="match status" value="1"/>
</dbReference>